<organism evidence="5 6">
    <name type="scientific">Ammonicoccus fulvus</name>
    <dbReference type="NCBI Taxonomy" id="3138240"/>
    <lineage>
        <taxon>Bacteria</taxon>
        <taxon>Bacillati</taxon>
        <taxon>Actinomycetota</taxon>
        <taxon>Actinomycetes</taxon>
        <taxon>Propionibacteriales</taxon>
        <taxon>Propionibacteriaceae</taxon>
        <taxon>Ammonicoccus</taxon>
    </lineage>
</organism>
<evidence type="ECO:0000256" key="3">
    <source>
        <dbReference type="ARBA" id="ARBA00033164"/>
    </source>
</evidence>
<gene>
    <name evidence="5" type="ORF">AADG42_03580</name>
</gene>
<dbReference type="SUPFAM" id="SSF55120">
    <property type="entry name" value="Pseudouridine synthase"/>
    <property type="match status" value="1"/>
</dbReference>
<evidence type="ECO:0000256" key="2">
    <source>
        <dbReference type="ARBA" id="ARBA00031870"/>
    </source>
</evidence>
<dbReference type="Gene3D" id="3.30.2350.10">
    <property type="entry name" value="Pseudouridine synthase"/>
    <property type="match status" value="1"/>
</dbReference>
<sequence length="274" mass="31242">MRDFLVSRLGPLGADGVARQLASGGFVDAEGHAWAGSEAYRPNAFVWFHRELRDEPEVPFQEEILYADERIVVADKPHFLSTIPRGRHVVQSLVVRLRNRLDLLELGPAHRLDRLTAGVVLLTTEARWRGAYQSLFEDRAVTKTYRAIAPYDERLQLPRRLGGHIVKHRGSLQAKLVPGEPDNAETWLELVERRGDWAEYRLTPRTGRTHQLRVQLNALGLPILGDPLYPRVLDVSVDDFTVPLRLLAESLEFVDPIDGCVRRFASHRQLDWPE</sequence>
<evidence type="ECO:0000259" key="4">
    <source>
        <dbReference type="Pfam" id="PF00849"/>
    </source>
</evidence>
<dbReference type="InterPro" id="IPR020103">
    <property type="entry name" value="PsdUridine_synth_cat_dom_sf"/>
</dbReference>
<dbReference type="PROSITE" id="PS01129">
    <property type="entry name" value="PSI_RLU"/>
    <property type="match status" value="1"/>
</dbReference>
<accession>A0ABZ3FTE3</accession>
<evidence type="ECO:0000313" key="5">
    <source>
        <dbReference type="EMBL" id="XAN09376.1"/>
    </source>
</evidence>
<reference evidence="5 6" key="1">
    <citation type="submission" date="2024-04" db="EMBL/GenBank/DDBJ databases">
        <title>Isolation of an actinomycete strain from pig manure.</title>
        <authorList>
            <person name="Gong T."/>
            <person name="Yu Z."/>
            <person name="An M."/>
            <person name="Wei C."/>
            <person name="Yang W."/>
            <person name="Liu L."/>
        </authorList>
    </citation>
    <scope>NUCLEOTIDE SEQUENCE [LARGE SCALE GENOMIC DNA]</scope>
    <source>
        <strain evidence="5 6">ZF39</strain>
    </source>
</reference>
<dbReference type="PANTHER" id="PTHR21600">
    <property type="entry name" value="MITOCHONDRIAL RNA PSEUDOURIDINE SYNTHASE"/>
    <property type="match status" value="1"/>
</dbReference>
<dbReference type="RefSeq" id="WP_425310822.1">
    <property type="nucleotide sequence ID" value="NZ_CP154795.1"/>
</dbReference>
<dbReference type="InterPro" id="IPR006145">
    <property type="entry name" value="PsdUridine_synth_RsuA/RluA"/>
</dbReference>
<proteinExistence type="predicted"/>
<dbReference type="InterPro" id="IPR050188">
    <property type="entry name" value="RluA_PseudoU_synthase"/>
</dbReference>
<dbReference type="EMBL" id="CP154795">
    <property type="protein sequence ID" value="XAN09376.1"/>
    <property type="molecule type" value="Genomic_DNA"/>
</dbReference>
<dbReference type="PANTHER" id="PTHR21600:SF84">
    <property type="entry name" value="PSEUDOURIDINE SYNTHASE RSUA_RLUA-LIKE DOMAIN-CONTAINING PROTEIN"/>
    <property type="match status" value="1"/>
</dbReference>
<dbReference type="Pfam" id="PF00849">
    <property type="entry name" value="PseudoU_synth_2"/>
    <property type="match status" value="1"/>
</dbReference>
<dbReference type="InterPro" id="IPR006224">
    <property type="entry name" value="PsdUridine_synth_RluA-like_CS"/>
</dbReference>
<feature type="domain" description="Pseudouridine synthase RsuA/RluA-like" evidence="4">
    <location>
        <begin position="71"/>
        <end position="218"/>
    </location>
</feature>
<dbReference type="Proteomes" id="UP001442841">
    <property type="component" value="Chromosome"/>
</dbReference>
<comment type="catalytic activity">
    <reaction evidence="1">
        <text>a uridine in RNA = a pseudouridine in RNA</text>
        <dbReference type="Rhea" id="RHEA:48348"/>
        <dbReference type="Rhea" id="RHEA-COMP:12068"/>
        <dbReference type="Rhea" id="RHEA-COMP:12069"/>
        <dbReference type="ChEBI" id="CHEBI:65314"/>
        <dbReference type="ChEBI" id="CHEBI:65315"/>
    </reaction>
</comment>
<evidence type="ECO:0000313" key="6">
    <source>
        <dbReference type="Proteomes" id="UP001442841"/>
    </source>
</evidence>
<evidence type="ECO:0000256" key="1">
    <source>
        <dbReference type="ARBA" id="ARBA00000073"/>
    </source>
</evidence>
<keyword evidence="6" id="KW-1185">Reference proteome</keyword>
<name>A0ABZ3FTE3_9ACTN</name>
<protein>
    <recommendedName>
        <fullName evidence="2">RNA pseudouridylate synthase</fullName>
    </recommendedName>
    <alternativeName>
        <fullName evidence="3">RNA-uridine isomerase</fullName>
    </alternativeName>
</protein>